<reference evidence="2 3" key="1">
    <citation type="submission" date="2020-02" db="EMBL/GenBank/DDBJ databases">
        <authorList>
            <person name="Kim M.K."/>
        </authorList>
    </citation>
    <scope>NUCLEOTIDE SEQUENCE [LARGE SCALE GENOMIC DNA]</scope>
    <source>
        <strain evidence="2 3">BT327</strain>
    </source>
</reference>
<sequence>MATYTISNIYIYPIKSLGGISLQQAQVQERGLQYDRRWMLVDEQGNFLTQRVYAQMALLQVTLQDGGLLVSHKQNLLSPLFIPFETRTENMVKVTVWDDTCTAYEVNHHTSGWFSKALGMVARLVYMPDNTERLVDTKYAFDNEIVSFADAYPFLMIGQESLNNLNSKLQRPVPMNRFRPNLVFTGGQPHDEDTWNTFNIGNITFRAAKPCARCVLTTIDQSTGIKGAEPLRTLASYRTQNNKVLFGQNLVHSGEGIVKVGDSITVLQCK</sequence>
<protein>
    <submittedName>
        <fullName evidence="2">MOSC domain-containing protein</fullName>
    </submittedName>
</protein>
<accession>A0A6B3LL60</accession>
<dbReference type="EMBL" id="JAAGWD010000001">
    <property type="protein sequence ID" value="NEM96703.1"/>
    <property type="molecule type" value="Genomic_DNA"/>
</dbReference>
<proteinExistence type="predicted"/>
<dbReference type="Proteomes" id="UP000474777">
    <property type="component" value="Unassembled WGS sequence"/>
</dbReference>
<dbReference type="PANTHER" id="PTHR14237:SF19">
    <property type="entry name" value="MITOCHONDRIAL AMIDOXIME REDUCING COMPONENT 1"/>
    <property type="match status" value="1"/>
</dbReference>
<dbReference type="PANTHER" id="PTHR14237">
    <property type="entry name" value="MOLYBDOPTERIN COFACTOR SULFURASE MOSC"/>
    <property type="match status" value="1"/>
</dbReference>
<dbReference type="InterPro" id="IPR011037">
    <property type="entry name" value="Pyrv_Knase-like_insert_dom_sf"/>
</dbReference>
<dbReference type="RefSeq" id="WP_163912327.1">
    <property type="nucleotide sequence ID" value="NZ_JAAGWD010000001.1"/>
</dbReference>
<dbReference type="AlphaFoldDB" id="A0A6B3LL60"/>
<name>A0A6B3LL60_9BACT</name>
<keyword evidence="3" id="KW-1185">Reference proteome</keyword>
<dbReference type="PROSITE" id="PS51340">
    <property type="entry name" value="MOSC"/>
    <property type="match status" value="1"/>
</dbReference>
<gene>
    <name evidence="2" type="ORF">GXP69_03260</name>
</gene>
<dbReference type="GO" id="GO:0003824">
    <property type="term" value="F:catalytic activity"/>
    <property type="evidence" value="ECO:0007669"/>
    <property type="project" value="InterPro"/>
</dbReference>
<dbReference type="GO" id="GO:0030170">
    <property type="term" value="F:pyridoxal phosphate binding"/>
    <property type="evidence" value="ECO:0007669"/>
    <property type="project" value="InterPro"/>
</dbReference>
<dbReference type="GO" id="GO:0030151">
    <property type="term" value="F:molybdenum ion binding"/>
    <property type="evidence" value="ECO:0007669"/>
    <property type="project" value="InterPro"/>
</dbReference>
<dbReference type="Pfam" id="PF03476">
    <property type="entry name" value="MOSC_N"/>
    <property type="match status" value="1"/>
</dbReference>
<organism evidence="2 3">
    <name type="scientific">Pontibacter burrus</name>
    <dbReference type="NCBI Taxonomy" id="2704466"/>
    <lineage>
        <taxon>Bacteria</taxon>
        <taxon>Pseudomonadati</taxon>
        <taxon>Bacteroidota</taxon>
        <taxon>Cytophagia</taxon>
        <taxon>Cytophagales</taxon>
        <taxon>Hymenobacteraceae</taxon>
        <taxon>Pontibacter</taxon>
    </lineage>
</organism>
<comment type="caution">
    <text evidence="2">The sequence shown here is derived from an EMBL/GenBank/DDBJ whole genome shotgun (WGS) entry which is preliminary data.</text>
</comment>
<dbReference type="SUPFAM" id="SSF50800">
    <property type="entry name" value="PK beta-barrel domain-like"/>
    <property type="match status" value="1"/>
</dbReference>
<dbReference type="InterPro" id="IPR005302">
    <property type="entry name" value="MoCF_Sase_C"/>
</dbReference>
<dbReference type="Pfam" id="PF03473">
    <property type="entry name" value="MOSC"/>
    <property type="match status" value="1"/>
</dbReference>
<feature type="domain" description="MOSC" evidence="1">
    <location>
        <begin position="122"/>
        <end position="267"/>
    </location>
</feature>
<evidence type="ECO:0000259" key="1">
    <source>
        <dbReference type="PROSITE" id="PS51340"/>
    </source>
</evidence>
<dbReference type="SUPFAM" id="SSF141673">
    <property type="entry name" value="MOSC N-terminal domain-like"/>
    <property type="match status" value="1"/>
</dbReference>
<dbReference type="InterPro" id="IPR005303">
    <property type="entry name" value="MOCOS_middle"/>
</dbReference>
<evidence type="ECO:0000313" key="2">
    <source>
        <dbReference type="EMBL" id="NEM96703.1"/>
    </source>
</evidence>
<evidence type="ECO:0000313" key="3">
    <source>
        <dbReference type="Proteomes" id="UP000474777"/>
    </source>
</evidence>